<dbReference type="Pfam" id="PF13410">
    <property type="entry name" value="GST_C_2"/>
    <property type="match status" value="1"/>
</dbReference>
<dbReference type="SFLD" id="SFLDS00019">
    <property type="entry name" value="Glutathione_Transferase_(cytos"/>
    <property type="match status" value="1"/>
</dbReference>
<evidence type="ECO:0000313" key="6">
    <source>
        <dbReference type="Proteomes" id="UP000075635"/>
    </source>
</evidence>
<comment type="caution">
    <text evidence="5">The sequence shown here is derived from an EMBL/GenBank/DDBJ whole genome shotgun (WGS) entry which is preliminary data.</text>
</comment>
<accession>A0A150R9Y6</accession>
<feature type="domain" description="GST C-terminal" evidence="4">
    <location>
        <begin position="86"/>
        <end position="213"/>
    </location>
</feature>
<dbReference type="GO" id="GO:0006749">
    <property type="term" value="P:glutathione metabolic process"/>
    <property type="evidence" value="ECO:0007669"/>
    <property type="project" value="TreeGrafter"/>
</dbReference>
<dbReference type="AlphaFoldDB" id="A0A150R9Y6"/>
<evidence type="ECO:0000313" key="5">
    <source>
        <dbReference type="EMBL" id="KYF77055.1"/>
    </source>
</evidence>
<evidence type="ECO:0000259" key="3">
    <source>
        <dbReference type="PROSITE" id="PS50404"/>
    </source>
</evidence>
<dbReference type="InterPro" id="IPR036282">
    <property type="entry name" value="Glutathione-S-Trfase_C_sf"/>
</dbReference>
<dbReference type="GO" id="GO:0043295">
    <property type="term" value="F:glutathione binding"/>
    <property type="evidence" value="ECO:0007669"/>
    <property type="project" value="TreeGrafter"/>
</dbReference>
<dbReference type="SUPFAM" id="SSF52833">
    <property type="entry name" value="Thioredoxin-like"/>
    <property type="match status" value="1"/>
</dbReference>
<dbReference type="PANTHER" id="PTHR43900">
    <property type="entry name" value="GLUTATHIONE S-TRANSFERASE RHO"/>
    <property type="match status" value="1"/>
</dbReference>
<dbReference type="SUPFAM" id="SSF47616">
    <property type="entry name" value="GST C-terminal domain-like"/>
    <property type="match status" value="1"/>
</dbReference>
<dbReference type="Gene3D" id="1.20.1050.10">
    <property type="match status" value="1"/>
</dbReference>
<sequence>MSRTIIYGTPGSTYTWSAQIALVEKKIPHELVEVAFGAHLQPPHRERHPFAKVPVLDHDGFVLYETQAILRYLDQLVPSPPLQPSDPRDAARMNQAIGILDAYFWRAAGPGVVGQRLFAVMRGLAPDEAVVQAAVPVVRTALSELDRFLGDRQFLAGDRLTMADIMVLPIVRYLLLTPEASLFDPHPRLRAWCERMSSRDSVRETEPQLMRNG</sequence>
<proteinExistence type="predicted"/>
<gene>
    <name evidence="5" type="ORF">BE17_05285</name>
</gene>
<dbReference type="GO" id="GO:0004364">
    <property type="term" value="F:glutathione transferase activity"/>
    <property type="evidence" value="ECO:0007669"/>
    <property type="project" value="UniProtKB-EC"/>
</dbReference>
<organism evidence="5 6">
    <name type="scientific">Sorangium cellulosum</name>
    <name type="common">Polyangium cellulosum</name>
    <dbReference type="NCBI Taxonomy" id="56"/>
    <lineage>
        <taxon>Bacteria</taxon>
        <taxon>Pseudomonadati</taxon>
        <taxon>Myxococcota</taxon>
        <taxon>Polyangia</taxon>
        <taxon>Polyangiales</taxon>
        <taxon>Polyangiaceae</taxon>
        <taxon>Sorangium</taxon>
    </lineage>
</organism>
<evidence type="ECO:0000259" key="4">
    <source>
        <dbReference type="PROSITE" id="PS50405"/>
    </source>
</evidence>
<dbReference type="InterPro" id="IPR036249">
    <property type="entry name" value="Thioredoxin-like_sf"/>
</dbReference>
<dbReference type="PROSITE" id="PS50404">
    <property type="entry name" value="GST_NTER"/>
    <property type="match status" value="1"/>
</dbReference>
<dbReference type="Proteomes" id="UP000075635">
    <property type="component" value="Unassembled WGS sequence"/>
</dbReference>
<name>A0A150R9Y6_SORCE</name>
<dbReference type="SFLD" id="SFLDG00358">
    <property type="entry name" value="Main_(cytGST)"/>
    <property type="match status" value="1"/>
</dbReference>
<dbReference type="InterPro" id="IPR004045">
    <property type="entry name" value="Glutathione_S-Trfase_N"/>
</dbReference>
<dbReference type="Gene3D" id="3.40.30.10">
    <property type="entry name" value="Glutaredoxin"/>
    <property type="match status" value="1"/>
</dbReference>
<dbReference type="EMBL" id="JEMB01002948">
    <property type="protein sequence ID" value="KYF77055.1"/>
    <property type="molecule type" value="Genomic_DNA"/>
</dbReference>
<dbReference type="PROSITE" id="PS50405">
    <property type="entry name" value="GST_CTER"/>
    <property type="match status" value="1"/>
</dbReference>
<dbReference type="EC" id="2.5.1.18" evidence="1"/>
<reference evidence="5 6" key="1">
    <citation type="submission" date="2014-02" db="EMBL/GenBank/DDBJ databases">
        <title>The small core and large imbalanced accessory genome model reveals a collaborative survival strategy of Sorangium cellulosum strains in nature.</title>
        <authorList>
            <person name="Han K."/>
            <person name="Peng R."/>
            <person name="Blom J."/>
            <person name="Li Y.-Z."/>
        </authorList>
    </citation>
    <scope>NUCLEOTIDE SEQUENCE [LARGE SCALE GENOMIC DNA]</scope>
    <source>
        <strain evidence="5 6">So0011-07</strain>
    </source>
</reference>
<evidence type="ECO:0000256" key="1">
    <source>
        <dbReference type="ARBA" id="ARBA00012452"/>
    </source>
</evidence>
<dbReference type="Pfam" id="PF13417">
    <property type="entry name" value="GST_N_3"/>
    <property type="match status" value="1"/>
</dbReference>
<keyword evidence="2" id="KW-0808">Transferase</keyword>
<dbReference type="InterPro" id="IPR010987">
    <property type="entry name" value="Glutathione-S-Trfase_C-like"/>
</dbReference>
<dbReference type="InterPro" id="IPR040079">
    <property type="entry name" value="Glutathione_S-Trfase"/>
</dbReference>
<dbReference type="PANTHER" id="PTHR43900:SF3">
    <property type="entry name" value="GLUTATHIONE S-TRANSFERASE RHO"/>
    <property type="match status" value="1"/>
</dbReference>
<dbReference type="GO" id="GO:0005737">
    <property type="term" value="C:cytoplasm"/>
    <property type="evidence" value="ECO:0007669"/>
    <property type="project" value="TreeGrafter"/>
</dbReference>
<feature type="domain" description="GST N-terminal" evidence="3">
    <location>
        <begin position="2"/>
        <end position="81"/>
    </location>
</feature>
<protein>
    <recommendedName>
        <fullName evidence="1">glutathione transferase</fullName>
        <ecNumber evidence="1">2.5.1.18</ecNumber>
    </recommendedName>
</protein>
<evidence type="ECO:0000256" key="2">
    <source>
        <dbReference type="ARBA" id="ARBA00022679"/>
    </source>
</evidence>